<gene>
    <name evidence="3" type="ORF">Clow_00941</name>
</gene>
<accession>A0A0Q0UKD1</accession>
<dbReference type="InterPro" id="IPR046230">
    <property type="entry name" value="DUF6263"/>
</dbReference>
<evidence type="ECO:0000313" key="3">
    <source>
        <dbReference type="EMBL" id="KQB86733.1"/>
    </source>
</evidence>
<feature type="region of interest" description="Disordered" evidence="1">
    <location>
        <begin position="120"/>
        <end position="156"/>
    </location>
</feature>
<dbReference type="STRING" id="1544413.Clow_00941"/>
<name>A0A0Q0UKD1_9CORY</name>
<dbReference type="RefSeq" id="WP_055176945.1">
    <property type="nucleotide sequence ID" value="NZ_JAUSQY010000001.1"/>
</dbReference>
<dbReference type="AlphaFoldDB" id="A0A0Q0UKD1"/>
<reference evidence="3 4" key="1">
    <citation type="submission" date="2015-10" db="EMBL/GenBank/DDBJ databases">
        <title>Corynebacteirum lowii and Corynebacterium oculi species nova, derived from human clinical disease and and emended description of Corynebacterium mastiditis.</title>
        <authorList>
            <person name="Bernard K."/>
            <person name="Pacheco A.L."/>
            <person name="Mcdougall C."/>
            <person name="Burtx T."/>
            <person name="Weibe D."/>
            <person name="Tyler S."/>
            <person name="Olson A.B."/>
            <person name="Cnockaert M."/>
            <person name="Eguchi H."/>
            <person name="Kuwahara T."/>
            <person name="Nakayama-Imaohji H."/>
            <person name="Boudewijins M."/>
            <person name="Van Hoecke F."/>
            <person name="Bernier A.-M."/>
            <person name="Vandamme P."/>
        </authorList>
    </citation>
    <scope>NUCLEOTIDE SEQUENCE [LARGE SCALE GENOMIC DNA]</scope>
    <source>
        <strain evidence="3 4">NML 130206</strain>
    </source>
</reference>
<keyword evidence="4" id="KW-1185">Reference proteome</keyword>
<dbReference type="Pfam" id="PF19777">
    <property type="entry name" value="DUF6263"/>
    <property type="match status" value="1"/>
</dbReference>
<dbReference type="PATRIC" id="fig|1544413.3.peg.946"/>
<keyword evidence="2" id="KW-0732">Signal</keyword>
<evidence type="ECO:0008006" key="5">
    <source>
        <dbReference type="Google" id="ProtNLM"/>
    </source>
</evidence>
<feature type="chain" id="PRO_5038923218" description="Secreted protein" evidence="2">
    <location>
        <begin position="26"/>
        <end position="333"/>
    </location>
</feature>
<dbReference type="OrthoDB" id="4566419at2"/>
<feature type="signal peptide" evidence="2">
    <location>
        <begin position="1"/>
        <end position="25"/>
    </location>
</feature>
<evidence type="ECO:0000313" key="4">
    <source>
        <dbReference type="Proteomes" id="UP000050488"/>
    </source>
</evidence>
<evidence type="ECO:0000256" key="2">
    <source>
        <dbReference type="SAM" id="SignalP"/>
    </source>
</evidence>
<evidence type="ECO:0000256" key="1">
    <source>
        <dbReference type="SAM" id="MobiDB-lite"/>
    </source>
</evidence>
<comment type="caution">
    <text evidence="3">The sequence shown here is derived from an EMBL/GenBank/DDBJ whole genome shotgun (WGS) entry which is preliminary data.</text>
</comment>
<proteinExistence type="predicted"/>
<dbReference type="EMBL" id="LKEV01000002">
    <property type="protein sequence ID" value="KQB86733.1"/>
    <property type="molecule type" value="Genomic_DNA"/>
</dbReference>
<sequence length="333" mass="35037">MPVFSSSRRAALLGLIGACALTLSACSSEESSTPVEAPVDLQVDAARVLLHNPGANPQRTLRYSAEQPEQQVTVQVTAGFEQQVMRADAVEVQAPQDILDTAFNSDASSMDTDTLTLPLRATGTTAEDTTGEDGQENSPRTVNTTVDKASSSVPGQTAELENAQGFELGWRGDDTGRIASVNLAAPTEASDESRAIIEKAAMKLLSLPVIFPEEAVGPGAVWSVDSRVTGEATLLQTATYTLNSLDGDKVELSVSVQQRPAQGALTMDSPEGTGSETLDVMNTNTTSTGTLRLNLSSPLPHSGEVALNTRVVYGQQGSEVRVVQDTATRLGFE</sequence>
<dbReference type="Proteomes" id="UP000050488">
    <property type="component" value="Unassembled WGS sequence"/>
</dbReference>
<organism evidence="3 4">
    <name type="scientific">Corynebacterium lowii</name>
    <dbReference type="NCBI Taxonomy" id="1544413"/>
    <lineage>
        <taxon>Bacteria</taxon>
        <taxon>Bacillati</taxon>
        <taxon>Actinomycetota</taxon>
        <taxon>Actinomycetes</taxon>
        <taxon>Mycobacteriales</taxon>
        <taxon>Corynebacteriaceae</taxon>
        <taxon>Corynebacterium</taxon>
    </lineage>
</organism>
<feature type="compositionally biased region" description="Polar residues" evidence="1">
    <location>
        <begin position="136"/>
        <end position="155"/>
    </location>
</feature>
<protein>
    <recommendedName>
        <fullName evidence="5">Secreted protein</fullName>
    </recommendedName>
</protein>